<comment type="caution">
    <text evidence="1">The sequence shown here is derived from an EMBL/GenBank/DDBJ whole genome shotgun (WGS) entry which is preliminary data.</text>
</comment>
<dbReference type="EMBL" id="CAJOBD010016723">
    <property type="protein sequence ID" value="CAF4217391.1"/>
    <property type="molecule type" value="Genomic_DNA"/>
</dbReference>
<accession>A0A814YFK6</accession>
<evidence type="ECO:0000313" key="1">
    <source>
        <dbReference type="EMBL" id="CAF1229154.1"/>
    </source>
</evidence>
<evidence type="ECO:0000313" key="2">
    <source>
        <dbReference type="EMBL" id="CAF4217391.1"/>
    </source>
</evidence>
<dbReference type="EMBL" id="CAJNOT010001638">
    <property type="protein sequence ID" value="CAF1229154.1"/>
    <property type="molecule type" value="Genomic_DNA"/>
</dbReference>
<proteinExistence type="predicted"/>
<gene>
    <name evidence="2" type="ORF">JBS370_LOCUS37281</name>
    <name evidence="1" type="ORF">ZHD862_LOCUS24277</name>
</gene>
<dbReference type="Proteomes" id="UP000663864">
    <property type="component" value="Unassembled WGS sequence"/>
</dbReference>
<protein>
    <submittedName>
        <fullName evidence="1">Uncharacterized protein</fullName>
    </submittedName>
</protein>
<dbReference type="AlphaFoldDB" id="A0A814YFK6"/>
<organism evidence="1 3">
    <name type="scientific">Rotaria sordida</name>
    <dbReference type="NCBI Taxonomy" id="392033"/>
    <lineage>
        <taxon>Eukaryota</taxon>
        <taxon>Metazoa</taxon>
        <taxon>Spiralia</taxon>
        <taxon>Gnathifera</taxon>
        <taxon>Rotifera</taxon>
        <taxon>Eurotatoria</taxon>
        <taxon>Bdelloidea</taxon>
        <taxon>Philodinida</taxon>
        <taxon>Philodinidae</taxon>
        <taxon>Rotaria</taxon>
    </lineage>
</organism>
<feature type="non-terminal residue" evidence="1">
    <location>
        <position position="48"/>
    </location>
</feature>
<sequence>MAAEASTSQSSSATITTKNEIQVMMFPSFDFHMFDGQFNFLINRLQIN</sequence>
<name>A0A814YFK6_9BILA</name>
<evidence type="ECO:0000313" key="3">
    <source>
        <dbReference type="Proteomes" id="UP000663864"/>
    </source>
</evidence>
<dbReference type="Proteomes" id="UP000663836">
    <property type="component" value="Unassembled WGS sequence"/>
</dbReference>
<reference evidence="1" key="1">
    <citation type="submission" date="2021-02" db="EMBL/GenBank/DDBJ databases">
        <authorList>
            <person name="Nowell W R."/>
        </authorList>
    </citation>
    <scope>NUCLEOTIDE SEQUENCE</scope>
</reference>